<keyword evidence="2" id="KW-1185">Reference proteome</keyword>
<proteinExistence type="predicted"/>
<name>A0A1B1NBS0_9MICO</name>
<evidence type="ECO:0008006" key="3">
    <source>
        <dbReference type="Google" id="ProtNLM"/>
    </source>
</evidence>
<dbReference type="NCBIfam" id="NF041390">
    <property type="entry name" value="TadE_Rv3655c"/>
    <property type="match status" value="1"/>
</dbReference>
<dbReference type="OrthoDB" id="4869643at2"/>
<accession>A0A1B1NBS0</accession>
<dbReference type="AlphaFoldDB" id="A0A1B1NBS0"/>
<dbReference type="KEGG" id="serj:SGUI_1494"/>
<dbReference type="STRING" id="1758689.SGUI_1494"/>
<protein>
    <recommendedName>
        <fullName evidence="3">Pilus assembly protein TadE</fullName>
    </recommendedName>
</protein>
<evidence type="ECO:0000313" key="2">
    <source>
        <dbReference type="Proteomes" id="UP000092482"/>
    </source>
</evidence>
<dbReference type="EMBL" id="CP014989">
    <property type="protein sequence ID" value="ANS78890.1"/>
    <property type="molecule type" value="Genomic_DNA"/>
</dbReference>
<dbReference type="InterPro" id="IPR049790">
    <property type="entry name" value="Rv3655c/TadE"/>
</dbReference>
<reference evidence="1 2" key="1">
    <citation type="submission" date="2016-03" db="EMBL/GenBank/DDBJ databases">
        <title>Shallow-sea hydrothermal system.</title>
        <authorList>
            <person name="Tang K."/>
        </authorList>
    </citation>
    <scope>NUCLEOTIDE SEQUENCE [LARGE SCALE GENOMIC DNA]</scope>
    <source>
        <strain evidence="1 2">JLT9</strain>
    </source>
</reference>
<dbReference type="Proteomes" id="UP000092482">
    <property type="component" value="Chromosome"/>
</dbReference>
<organism evidence="1 2">
    <name type="scientific">Serinicoccus hydrothermalis</name>
    <dbReference type="NCBI Taxonomy" id="1758689"/>
    <lineage>
        <taxon>Bacteria</taxon>
        <taxon>Bacillati</taxon>
        <taxon>Actinomycetota</taxon>
        <taxon>Actinomycetes</taxon>
        <taxon>Micrococcales</taxon>
        <taxon>Ornithinimicrobiaceae</taxon>
        <taxon>Serinicoccus</taxon>
    </lineage>
</organism>
<evidence type="ECO:0000313" key="1">
    <source>
        <dbReference type="EMBL" id="ANS78890.1"/>
    </source>
</evidence>
<gene>
    <name evidence="1" type="ORF">SGUI_1494</name>
</gene>
<sequence length="109" mass="10980">MVSAELALTIPSVVLVLAICLTALALGVDQVRCEDAARVAARAASRGEETAVVEQLAASRAPEGARISISGDAQGATVQVGAPARARWLPGLPAARASARALWEPGAAP</sequence>